<evidence type="ECO:0000256" key="2">
    <source>
        <dbReference type="ARBA" id="ARBA00009726"/>
    </source>
</evidence>
<feature type="non-terminal residue" evidence="13">
    <location>
        <position position="1"/>
    </location>
</feature>
<evidence type="ECO:0000259" key="12">
    <source>
        <dbReference type="PROSITE" id="PS50929"/>
    </source>
</evidence>
<comment type="subcellular location">
    <subcellularLocation>
        <location evidence="1">Endomembrane system</location>
        <topology evidence="1">Multi-pass membrane protein</topology>
    </subcellularLocation>
</comment>
<dbReference type="GO" id="GO:0016887">
    <property type="term" value="F:ATP hydrolysis activity"/>
    <property type="evidence" value="ECO:0007669"/>
    <property type="project" value="InterPro"/>
</dbReference>
<keyword evidence="4 10" id="KW-0812">Transmembrane</keyword>
<name>A0AAE0V0D5_9TELE</name>
<dbReference type="SUPFAM" id="SSF52540">
    <property type="entry name" value="P-loop containing nucleoside triphosphate hydrolases"/>
    <property type="match status" value="1"/>
</dbReference>
<protein>
    <submittedName>
        <fullName evidence="13">Uncharacterized protein</fullName>
    </submittedName>
</protein>
<evidence type="ECO:0000256" key="9">
    <source>
        <dbReference type="ARBA" id="ARBA00023136"/>
    </source>
</evidence>
<evidence type="ECO:0000259" key="11">
    <source>
        <dbReference type="PROSITE" id="PS50893"/>
    </source>
</evidence>
<accession>A0AAE0V0D5</accession>
<evidence type="ECO:0000256" key="10">
    <source>
        <dbReference type="SAM" id="Phobius"/>
    </source>
</evidence>
<evidence type="ECO:0000256" key="5">
    <source>
        <dbReference type="ARBA" id="ARBA00022737"/>
    </source>
</evidence>
<dbReference type="EMBL" id="JAUCMX010000013">
    <property type="protein sequence ID" value="KAK3526633.1"/>
    <property type="molecule type" value="Genomic_DNA"/>
</dbReference>
<evidence type="ECO:0000256" key="6">
    <source>
        <dbReference type="ARBA" id="ARBA00022741"/>
    </source>
</evidence>
<evidence type="ECO:0000256" key="3">
    <source>
        <dbReference type="ARBA" id="ARBA00022448"/>
    </source>
</evidence>
<dbReference type="Gene3D" id="1.20.1560.10">
    <property type="entry name" value="ABC transporter type 1, transmembrane domain"/>
    <property type="match status" value="1"/>
</dbReference>
<dbReference type="Gene3D" id="3.40.50.300">
    <property type="entry name" value="P-loop containing nucleotide triphosphate hydrolases"/>
    <property type="match status" value="1"/>
</dbReference>
<dbReference type="InterPro" id="IPR050173">
    <property type="entry name" value="ABC_transporter_C-like"/>
</dbReference>
<dbReference type="SMART" id="SM00382">
    <property type="entry name" value="AAA"/>
    <property type="match status" value="1"/>
</dbReference>
<dbReference type="InterPro" id="IPR003439">
    <property type="entry name" value="ABC_transporter-like_ATP-bd"/>
</dbReference>
<dbReference type="GO" id="GO:0012505">
    <property type="term" value="C:endomembrane system"/>
    <property type="evidence" value="ECO:0007669"/>
    <property type="project" value="UniProtKB-SubCell"/>
</dbReference>
<dbReference type="PANTHER" id="PTHR24223">
    <property type="entry name" value="ATP-BINDING CASSETTE SUB-FAMILY C"/>
    <property type="match status" value="1"/>
</dbReference>
<dbReference type="FunFam" id="3.40.50.300:FF:000074">
    <property type="entry name" value="Multidrug resistance-associated protein 5 isoform 1"/>
    <property type="match status" value="1"/>
</dbReference>
<proteinExistence type="inferred from homology"/>
<dbReference type="CDD" id="cd03244">
    <property type="entry name" value="ABCC_MRP_domain2"/>
    <property type="match status" value="1"/>
</dbReference>
<dbReference type="InterPro" id="IPR011527">
    <property type="entry name" value="ABC1_TM_dom"/>
</dbReference>
<dbReference type="PROSITE" id="PS50893">
    <property type="entry name" value="ABC_TRANSPORTER_2"/>
    <property type="match status" value="1"/>
</dbReference>
<dbReference type="InterPro" id="IPR003593">
    <property type="entry name" value="AAA+_ATPase"/>
</dbReference>
<dbReference type="PROSITE" id="PS00211">
    <property type="entry name" value="ABC_TRANSPORTER_1"/>
    <property type="match status" value="1"/>
</dbReference>
<dbReference type="AlphaFoldDB" id="A0AAE0V0D5"/>
<comment type="similarity">
    <text evidence="2">Belongs to the ABC transporter superfamily. ABCC family. Conjugate transporter (TC 3.A.1.208) subfamily.</text>
</comment>
<evidence type="ECO:0000256" key="1">
    <source>
        <dbReference type="ARBA" id="ARBA00004127"/>
    </source>
</evidence>
<keyword evidence="8 10" id="KW-1133">Transmembrane helix</keyword>
<dbReference type="InterPro" id="IPR017871">
    <property type="entry name" value="ABC_transporter-like_CS"/>
</dbReference>
<dbReference type="Pfam" id="PF00005">
    <property type="entry name" value="ABC_tran"/>
    <property type="match status" value="1"/>
</dbReference>
<dbReference type="GO" id="GO:0016020">
    <property type="term" value="C:membrane"/>
    <property type="evidence" value="ECO:0007669"/>
    <property type="project" value="InterPro"/>
</dbReference>
<feature type="domain" description="ABC transmembrane type-1" evidence="12">
    <location>
        <begin position="1"/>
        <end position="79"/>
    </location>
</feature>
<feature type="transmembrane region" description="Helical" evidence="10">
    <location>
        <begin position="22"/>
        <end position="45"/>
    </location>
</feature>
<dbReference type="GO" id="GO:0005524">
    <property type="term" value="F:ATP binding"/>
    <property type="evidence" value="ECO:0007669"/>
    <property type="project" value="UniProtKB-KW"/>
</dbReference>
<reference evidence="13" key="1">
    <citation type="submission" date="2023-06" db="EMBL/GenBank/DDBJ databases">
        <title>Male Hemibagrus guttatus genome.</title>
        <authorList>
            <person name="Bian C."/>
        </authorList>
    </citation>
    <scope>NUCLEOTIDE SEQUENCE</scope>
    <source>
        <strain evidence="13">Male_cb2023</strain>
        <tissue evidence="13">Muscle</tissue>
    </source>
</reference>
<feature type="domain" description="ABC transporter" evidence="11">
    <location>
        <begin position="118"/>
        <end position="352"/>
    </location>
</feature>
<evidence type="ECO:0000313" key="14">
    <source>
        <dbReference type="Proteomes" id="UP001274896"/>
    </source>
</evidence>
<keyword evidence="14" id="KW-1185">Reference proteome</keyword>
<comment type="caution">
    <text evidence="13">The sequence shown here is derived from an EMBL/GenBank/DDBJ whole genome shotgun (WGS) entry which is preliminary data.</text>
</comment>
<dbReference type="InterPro" id="IPR036640">
    <property type="entry name" value="ABC1_TM_sf"/>
</dbReference>
<evidence type="ECO:0000256" key="4">
    <source>
        <dbReference type="ARBA" id="ARBA00022692"/>
    </source>
</evidence>
<keyword evidence="3" id="KW-0813">Transport</keyword>
<evidence type="ECO:0000256" key="8">
    <source>
        <dbReference type="ARBA" id="ARBA00022989"/>
    </source>
</evidence>
<dbReference type="InterPro" id="IPR027417">
    <property type="entry name" value="P-loop_NTPase"/>
</dbReference>
<dbReference type="GO" id="GO:0140359">
    <property type="term" value="F:ABC-type transporter activity"/>
    <property type="evidence" value="ECO:0007669"/>
    <property type="project" value="InterPro"/>
</dbReference>
<keyword evidence="6" id="KW-0547">Nucleotide-binding</keyword>
<organism evidence="13 14">
    <name type="scientific">Hemibagrus guttatus</name>
    <dbReference type="NCBI Taxonomy" id="175788"/>
    <lineage>
        <taxon>Eukaryota</taxon>
        <taxon>Metazoa</taxon>
        <taxon>Chordata</taxon>
        <taxon>Craniata</taxon>
        <taxon>Vertebrata</taxon>
        <taxon>Euteleostomi</taxon>
        <taxon>Actinopterygii</taxon>
        <taxon>Neopterygii</taxon>
        <taxon>Teleostei</taxon>
        <taxon>Ostariophysi</taxon>
        <taxon>Siluriformes</taxon>
        <taxon>Bagridae</taxon>
        <taxon>Hemibagrus</taxon>
    </lineage>
</organism>
<evidence type="ECO:0000256" key="7">
    <source>
        <dbReference type="ARBA" id="ARBA00022840"/>
    </source>
</evidence>
<sequence>YQELLDTNQAAFYLFSCAMRWLAVRLDLISIILTTVVALMIVIMHGHMSPAYSGLAISYAVQLTGLFQFTVRLLSEIEARFTSVERINYYIKNLETEAPQQIKDASAPASDWPLKGSISFQNVEMRYRPGLPLALKNMTFNVLPEEKVGIVGRTGSGKSSLGVALFRLVELSEGSIIIDGVNIAHIGLEALRSKLSVIPQEPVLFLGTVRSNLDPWGQYTDAQVWDALERTHIKEMVSQLPHGFDSEVTENGENFSVGERQLLCVARALLKHSKILVLDEATAAIDTDTDRLIQETIRTSFIGCTTLIIAHRLNTVLTCDKVLVLDQGQILEFDSPSNLLANQSSYFRAMVKVNKTVGQSERI</sequence>
<dbReference type="SUPFAM" id="SSF90123">
    <property type="entry name" value="ABC transporter transmembrane region"/>
    <property type="match status" value="1"/>
</dbReference>
<gene>
    <name evidence="13" type="ORF">QTP70_030836</name>
</gene>
<keyword evidence="9 10" id="KW-0472">Membrane</keyword>
<dbReference type="PROSITE" id="PS50929">
    <property type="entry name" value="ABC_TM1F"/>
    <property type="match status" value="1"/>
</dbReference>
<dbReference type="PANTHER" id="PTHR24223:SF355">
    <property type="entry name" value="MULTIDRUG RESISTANCE-ASSOCIATED PROTEIN 5"/>
    <property type="match status" value="1"/>
</dbReference>
<dbReference type="Proteomes" id="UP001274896">
    <property type="component" value="Unassembled WGS sequence"/>
</dbReference>
<keyword evidence="7" id="KW-0067">ATP-binding</keyword>
<evidence type="ECO:0000313" key="13">
    <source>
        <dbReference type="EMBL" id="KAK3526633.1"/>
    </source>
</evidence>
<keyword evidence="5" id="KW-0677">Repeat</keyword>